<keyword evidence="2" id="KW-1133">Transmembrane helix</keyword>
<evidence type="ECO:0000256" key="1">
    <source>
        <dbReference type="SAM" id="MobiDB-lite"/>
    </source>
</evidence>
<feature type="transmembrane region" description="Helical" evidence="2">
    <location>
        <begin position="60"/>
        <end position="78"/>
    </location>
</feature>
<gene>
    <name evidence="3" type="ORF">FHR36_006102</name>
</gene>
<name>A0ABT1J658_9ACTN</name>
<keyword evidence="2" id="KW-0472">Membrane</keyword>
<protein>
    <recommendedName>
        <fullName evidence="5">YrhK domain-containing protein</fullName>
    </recommendedName>
</protein>
<reference evidence="3 4" key="1">
    <citation type="submission" date="2022-06" db="EMBL/GenBank/DDBJ databases">
        <title>Sequencing the genomes of 1000 actinobacteria strains.</title>
        <authorList>
            <person name="Klenk H.-P."/>
        </authorList>
    </citation>
    <scope>NUCLEOTIDE SEQUENCE [LARGE SCALE GENOMIC DNA]</scope>
    <source>
        <strain evidence="3 4">DSM 41656</strain>
    </source>
</reference>
<accession>A0ABT1J658</accession>
<feature type="region of interest" description="Disordered" evidence="1">
    <location>
        <begin position="1"/>
        <end position="25"/>
    </location>
</feature>
<sequence length="112" mass="12170">MTQRSSRPTLKQRFSPHPANAPRTGWQRFNRAKTDSGWPLLLANLAGFTAFSIFSVNEALAGSLFFSVGSITFILGMLRTGHVMLCVAQGKTGITASGEAIPAEPSERDRLF</sequence>
<evidence type="ECO:0000313" key="3">
    <source>
        <dbReference type="EMBL" id="MCP2312921.1"/>
    </source>
</evidence>
<proteinExistence type="predicted"/>
<evidence type="ECO:0000256" key="2">
    <source>
        <dbReference type="SAM" id="Phobius"/>
    </source>
</evidence>
<dbReference type="RefSeq" id="WP_253802391.1">
    <property type="nucleotide sequence ID" value="NZ_BAAAUB010000052.1"/>
</dbReference>
<comment type="caution">
    <text evidence="3">The sequence shown here is derived from an EMBL/GenBank/DDBJ whole genome shotgun (WGS) entry which is preliminary data.</text>
</comment>
<keyword evidence="4" id="KW-1185">Reference proteome</keyword>
<evidence type="ECO:0000313" key="4">
    <source>
        <dbReference type="Proteomes" id="UP001206483"/>
    </source>
</evidence>
<dbReference type="EMBL" id="JAMZDX010000006">
    <property type="protein sequence ID" value="MCP2312921.1"/>
    <property type="molecule type" value="Genomic_DNA"/>
</dbReference>
<organism evidence="3 4">
    <name type="scientific">Kitasatospora paracochleata</name>
    <dbReference type="NCBI Taxonomy" id="58354"/>
    <lineage>
        <taxon>Bacteria</taxon>
        <taxon>Bacillati</taxon>
        <taxon>Actinomycetota</taxon>
        <taxon>Actinomycetes</taxon>
        <taxon>Kitasatosporales</taxon>
        <taxon>Streptomycetaceae</taxon>
        <taxon>Kitasatospora</taxon>
    </lineage>
</organism>
<feature type="transmembrane region" description="Helical" evidence="2">
    <location>
        <begin position="37"/>
        <end position="54"/>
    </location>
</feature>
<keyword evidence="2" id="KW-0812">Transmembrane</keyword>
<evidence type="ECO:0008006" key="5">
    <source>
        <dbReference type="Google" id="ProtNLM"/>
    </source>
</evidence>
<dbReference type="Proteomes" id="UP001206483">
    <property type="component" value="Unassembled WGS sequence"/>
</dbReference>